<reference evidence="1 2" key="1">
    <citation type="submission" date="2016-10" db="EMBL/GenBank/DDBJ databases">
        <title>Draft Genome sequence of Alkanindiges sp. strain H1.</title>
        <authorList>
            <person name="Subhash Y."/>
            <person name="Lee S."/>
        </authorList>
    </citation>
    <scope>NUCLEOTIDE SEQUENCE [LARGE SCALE GENOMIC DNA]</scope>
    <source>
        <strain evidence="1 2">H1</strain>
    </source>
</reference>
<name>A0A1S8CZV7_9GAMM</name>
<accession>A0A1S8CZV7</accession>
<organism evidence="1 2">
    <name type="scientific">Alkanindiges hydrocarboniclasticus</name>
    <dbReference type="NCBI Taxonomy" id="1907941"/>
    <lineage>
        <taxon>Bacteria</taxon>
        <taxon>Pseudomonadati</taxon>
        <taxon>Pseudomonadota</taxon>
        <taxon>Gammaproteobacteria</taxon>
        <taxon>Moraxellales</taxon>
        <taxon>Moraxellaceae</taxon>
        <taxon>Alkanindiges</taxon>
    </lineage>
</organism>
<dbReference type="EMBL" id="MLCN01000003">
    <property type="protein sequence ID" value="ONG42136.1"/>
    <property type="molecule type" value="Genomic_DNA"/>
</dbReference>
<comment type="caution">
    <text evidence="1">The sequence shown here is derived from an EMBL/GenBank/DDBJ whole genome shotgun (WGS) entry which is preliminary data.</text>
</comment>
<dbReference type="Proteomes" id="UP000192132">
    <property type="component" value="Unassembled WGS sequence"/>
</dbReference>
<gene>
    <name evidence="1" type="ORF">BKE30_01130</name>
</gene>
<protein>
    <submittedName>
        <fullName evidence="1">Uncharacterized protein</fullName>
    </submittedName>
</protein>
<dbReference type="OrthoDB" id="6717215at2"/>
<evidence type="ECO:0000313" key="2">
    <source>
        <dbReference type="Proteomes" id="UP000192132"/>
    </source>
</evidence>
<sequence length="170" mass="18985">MNKIFVVLLGVLLVIVVSIFSYNSYSQAQQQKRLADIAAQVDNQPVYSTVEMKFPADDRIITLKGVLEFPNIKRCTQVMQSKTSMFDEPCAGSDCASLEVISTCVSYVDAKYKDMLNKKPMQTTYAHVINAKFPDEKAAMAMLGLSSEEAKLLCQEFISDKTTDEIDECI</sequence>
<dbReference type="RefSeq" id="WP_076876826.1">
    <property type="nucleotide sequence ID" value="NZ_MLCN01000003.1"/>
</dbReference>
<keyword evidence="2" id="KW-1185">Reference proteome</keyword>
<evidence type="ECO:0000313" key="1">
    <source>
        <dbReference type="EMBL" id="ONG42136.1"/>
    </source>
</evidence>
<dbReference type="AlphaFoldDB" id="A0A1S8CZV7"/>
<proteinExistence type="predicted"/>